<dbReference type="OrthoDB" id="5735516at2"/>
<evidence type="ECO:0000313" key="2">
    <source>
        <dbReference type="Proteomes" id="UP000199595"/>
    </source>
</evidence>
<dbReference type="STRING" id="762486.SAMN05444411_104180"/>
<dbReference type="AlphaFoldDB" id="A0A1H3AN32"/>
<organism evidence="1 2">
    <name type="scientific">Lutibacter oricola</name>
    <dbReference type="NCBI Taxonomy" id="762486"/>
    <lineage>
        <taxon>Bacteria</taxon>
        <taxon>Pseudomonadati</taxon>
        <taxon>Bacteroidota</taxon>
        <taxon>Flavobacteriia</taxon>
        <taxon>Flavobacteriales</taxon>
        <taxon>Flavobacteriaceae</taxon>
        <taxon>Lutibacter</taxon>
    </lineage>
</organism>
<name>A0A1H3AN32_9FLAO</name>
<evidence type="ECO:0008006" key="3">
    <source>
        <dbReference type="Google" id="ProtNLM"/>
    </source>
</evidence>
<dbReference type="EMBL" id="FNNJ01000004">
    <property type="protein sequence ID" value="SDX31140.1"/>
    <property type="molecule type" value="Genomic_DNA"/>
</dbReference>
<gene>
    <name evidence="1" type="ORF">SAMN05444411_104180</name>
</gene>
<reference evidence="2" key="1">
    <citation type="submission" date="2016-10" db="EMBL/GenBank/DDBJ databases">
        <authorList>
            <person name="Varghese N."/>
            <person name="Submissions S."/>
        </authorList>
    </citation>
    <scope>NUCLEOTIDE SEQUENCE [LARGE SCALE GENOMIC DNA]</scope>
    <source>
        <strain evidence="2">DSM 24956</strain>
    </source>
</reference>
<dbReference type="RefSeq" id="WP_139170941.1">
    <property type="nucleotide sequence ID" value="NZ_FNNJ01000004.1"/>
</dbReference>
<keyword evidence="2" id="KW-1185">Reference proteome</keyword>
<dbReference type="Proteomes" id="UP000199595">
    <property type="component" value="Unassembled WGS sequence"/>
</dbReference>
<dbReference type="Pfam" id="PF20420">
    <property type="entry name" value="DUF6702"/>
    <property type="match status" value="1"/>
</dbReference>
<sequence length="165" mass="19788">MKFKQVFFLLITLPLLSFTLHKYYVSMCEIEYVQEQKSVQITLGLFIDDIEDTLDKDLNTVTNLATTSEIKNVDTLYYNYLKKHFNLTINNTVKNFTYIGKEYDDDIVRFYLEIENIEQLQQLEIKNTCLFNYFEEQQNIIKIKVKDYHKTFYLTKNNDKGLLKL</sequence>
<accession>A0A1H3AN32</accession>
<dbReference type="InterPro" id="IPR046525">
    <property type="entry name" value="DUF6702"/>
</dbReference>
<evidence type="ECO:0000313" key="1">
    <source>
        <dbReference type="EMBL" id="SDX31140.1"/>
    </source>
</evidence>
<protein>
    <recommendedName>
        <fullName evidence="3">Peptidase E</fullName>
    </recommendedName>
</protein>
<proteinExistence type="predicted"/>